<dbReference type="RefSeq" id="WP_345364300.1">
    <property type="nucleotide sequence ID" value="NZ_BAABHJ010000031.1"/>
</dbReference>
<sequence>MRKQLNTFLMRHLIIFLVVSAIGFVASVLGRIGFDRVWEAGAAVFSSPGAITAFLVIMAISTALVSTVMKKMK</sequence>
<comment type="caution">
    <text evidence="2">The sequence shown here is derived from an EMBL/GenBank/DDBJ whole genome shotgun (WGS) entry which is preliminary data.</text>
</comment>
<reference evidence="3" key="1">
    <citation type="journal article" date="2019" name="Int. J. Syst. Evol. Microbiol.">
        <title>The Global Catalogue of Microorganisms (GCM) 10K type strain sequencing project: providing services to taxonomists for standard genome sequencing and annotation.</title>
        <authorList>
            <consortium name="The Broad Institute Genomics Platform"/>
            <consortium name="The Broad Institute Genome Sequencing Center for Infectious Disease"/>
            <person name="Wu L."/>
            <person name="Ma J."/>
        </authorList>
    </citation>
    <scope>NUCLEOTIDE SEQUENCE [LARGE SCALE GENOMIC DNA]</scope>
    <source>
        <strain evidence="3">JCM 17938</strain>
    </source>
</reference>
<evidence type="ECO:0000256" key="1">
    <source>
        <dbReference type="SAM" id="Phobius"/>
    </source>
</evidence>
<keyword evidence="1" id="KW-1133">Transmembrane helix</keyword>
<name>A0ABP8TWK3_9ACTN</name>
<feature type="transmembrane region" description="Helical" evidence="1">
    <location>
        <begin position="12"/>
        <end position="34"/>
    </location>
</feature>
<keyword evidence="3" id="KW-1185">Reference proteome</keyword>
<gene>
    <name evidence="2" type="ORF">GCM10023195_70830</name>
</gene>
<keyword evidence="1" id="KW-0472">Membrane</keyword>
<dbReference type="Proteomes" id="UP001500212">
    <property type="component" value="Unassembled WGS sequence"/>
</dbReference>
<accession>A0ABP8TWK3</accession>
<dbReference type="EMBL" id="BAABHJ010000031">
    <property type="protein sequence ID" value="GAA4615989.1"/>
    <property type="molecule type" value="Genomic_DNA"/>
</dbReference>
<protein>
    <submittedName>
        <fullName evidence="2">Uncharacterized protein</fullName>
    </submittedName>
</protein>
<evidence type="ECO:0000313" key="2">
    <source>
        <dbReference type="EMBL" id="GAA4615989.1"/>
    </source>
</evidence>
<organism evidence="2 3">
    <name type="scientific">Actinoallomurus liliacearum</name>
    <dbReference type="NCBI Taxonomy" id="1080073"/>
    <lineage>
        <taxon>Bacteria</taxon>
        <taxon>Bacillati</taxon>
        <taxon>Actinomycetota</taxon>
        <taxon>Actinomycetes</taxon>
        <taxon>Streptosporangiales</taxon>
        <taxon>Thermomonosporaceae</taxon>
        <taxon>Actinoallomurus</taxon>
    </lineage>
</organism>
<feature type="transmembrane region" description="Helical" evidence="1">
    <location>
        <begin position="40"/>
        <end position="65"/>
    </location>
</feature>
<evidence type="ECO:0000313" key="3">
    <source>
        <dbReference type="Proteomes" id="UP001500212"/>
    </source>
</evidence>
<keyword evidence="1" id="KW-0812">Transmembrane</keyword>
<proteinExistence type="predicted"/>